<evidence type="ECO:0000313" key="3">
    <source>
        <dbReference type="EMBL" id="CAK7924918.1"/>
    </source>
</evidence>
<name>A0AAV1V464_9STRA</name>
<reference evidence="4" key="1">
    <citation type="submission" date="2024-01" db="EMBL/GenBank/DDBJ databases">
        <authorList>
            <person name="Webb A."/>
        </authorList>
    </citation>
    <scope>NUCLEOTIDE SEQUENCE</scope>
    <source>
        <strain evidence="4">Pm1</strain>
    </source>
</reference>
<keyword evidence="2" id="KW-0732">Signal</keyword>
<feature type="region of interest" description="Disordered" evidence="1">
    <location>
        <begin position="28"/>
        <end position="50"/>
    </location>
</feature>
<comment type="caution">
    <text evidence="4">The sequence shown here is derived from an EMBL/GenBank/DDBJ whole genome shotgun (WGS) entry which is preliminary data.</text>
</comment>
<gene>
    <name evidence="3" type="ORF">PM001_LOCUS10068</name>
    <name evidence="4" type="ORF">PM001_LOCUS25423</name>
</gene>
<dbReference type="EMBL" id="CAKLBY020000078">
    <property type="protein sequence ID" value="CAK7924918.1"/>
    <property type="molecule type" value="Genomic_DNA"/>
</dbReference>
<sequence length="266" mass="30329">MRLLVNLLLSNTVCFGFEELNSLAPDSMHDASTQSGHIDPRKSSSNKHSMSFVDAQAEDRAVSSPIGLSFTKLSLRSIDRMDDYIRRAREIHAGEIAKKMDALRKLDDDEFLSRMLIVLKENQATEDMTKDVQTKLFRRLLDNGKSPDEVFRLLGLDKDVNSIIGTQELKIWIEYASLFRRQFPDTTDKHVALLDMLLMHYSETVLWHMLAAYKDSKPGEMATYIMRALLGKWNAEIKPPAEVYNMLGKPGLQSYMDFLKSIPPSP</sequence>
<dbReference type="Proteomes" id="UP001162060">
    <property type="component" value="Unassembled WGS sequence"/>
</dbReference>
<feature type="signal peptide" evidence="2">
    <location>
        <begin position="1"/>
        <end position="16"/>
    </location>
</feature>
<dbReference type="EMBL" id="CAKLBY020000256">
    <property type="protein sequence ID" value="CAK7940273.1"/>
    <property type="molecule type" value="Genomic_DNA"/>
</dbReference>
<feature type="chain" id="PRO_5044714184" description="RxLR effector candidate protein" evidence="2">
    <location>
        <begin position="17"/>
        <end position="266"/>
    </location>
</feature>
<evidence type="ECO:0008006" key="6">
    <source>
        <dbReference type="Google" id="ProtNLM"/>
    </source>
</evidence>
<accession>A0AAV1V464</accession>
<evidence type="ECO:0000256" key="1">
    <source>
        <dbReference type="SAM" id="MobiDB-lite"/>
    </source>
</evidence>
<dbReference type="AlphaFoldDB" id="A0AAV1V464"/>
<proteinExistence type="predicted"/>
<evidence type="ECO:0000313" key="5">
    <source>
        <dbReference type="Proteomes" id="UP001162060"/>
    </source>
</evidence>
<evidence type="ECO:0000256" key="2">
    <source>
        <dbReference type="SAM" id="SignalP"/>
    </source>
</evidence>
<protein>
    <recommendedName>
        <fullName evidence="6">RxLR effector candidate protein</fullName>
    </recommendedName>
</protein>
<organism evidence="4 5">
    <name type="scientific">Peronospora matthiolae</name>
    <dbReference type="NCBI Taxonomy" id="2874970"/>
    <lineage>
        <taxon>Eukaryota</taxon>
        <taxon>Sar</taxon>
        <taxon>Stramenopiles</taxon>
        <taxon>Oomycota</taxon>
        <taxon>Peronosporomycetes</taxon>
        <taxon>Peronosporales</taxon>
        <taxon>Peronosporaceae</taxon>
        <taxon>Peronospora</taxon>
    </lineage>
</organism>
<evidence type="ECO:0000313" key="4">
    <source>
        <dbReference type="EMBL" id="CAK7940273.1"/>
    </source>
</evidence>